<dbReference type="Gene3D" id="1.10.10.10">
    <property type="entry name" value="Winged helix-like DNA-binding domain superfamily/Winged helix DNA-binding domain"/>
    <property type="match status" value="1"/>
</dbReference>
<dbReference type="GO" id="GO:0043138">
    <property type="term" value="F:3'-5' DNA helicase activity"/>
    <property type="evidence" value="ECO:0007669"/>
    <property type="project" value="InterPro"/>
</dbReference>
<reference evidence="3" key="1">
    <citation type="submission" date="2016-10" db="EMBL/GenBank/DDBJ databases">
        <authorList>
            <person name="Varghese N."/>
            <person name="Submissions S."/>
        </authorList>
    </citation>
    <scope>NUCLEOTIDE SEQUENCE [LARGE SCALE GENOMIC DNA]</scope>
    <source>
        <strain evidence="3">CGMCC 1.3704</strain>
    </source>
</reference>
<dbReference type="RefSeq" id="WP_075036096.1">
    <property type="nucleotide sequence ID" value="NZ_FOSB01000004.1"/>
</dbReference>
<keyword evidence="3" id="KW-1185">Reference proteome</keyword>
<dbReference type="Proteomes" id="UP000183557">
    <property type="component" value="Unassembled WGS sequence"/>
</dbReference>
<organism evidence="2 3">
    <name type="scientific">Halobacillus dabanensis</name>
    <dbReference type="NCBI Taxonomy" id="240302"/>
    <lineage>
        <taxon>Bacteria</taxon>
        <taxon>Bacillati</taxon>
        <taxon>Bacillota</taxon>
        <taxon>Bacilli</taxon>
        <taxon>Bacillales</taxon>
        <taxon>Bacillaceae</taxon>
        <taxon>Halobacillus</taxon>
    </lineage>
</organism>
<protein>
    <submittedName>
        <fullName evidence="2">RQC domain-containing protein</fullName>
    </submittedName>
</protein>
<gene>
    <name evidence="2" type="ORF">SAMN04487936_104109</name>
</gene>
<dbReference type="EMBL" id="FOSB01000004">
    <property type="protein sequence ID" value="SFJ76773.1"/>
    <property type="molecule type" value="Genomic_DNA"/>
</dbReference>
<dbReference type="InterPro" id="IPR036388">
    <property type="entry name" value="WH-like_DNA-bd_sf"/>
</dbReference>
<evidence type="ECO:0000259" key="1">
    <source>
        <dbReference type="Pfam" id="PF09382"/>
    </source>
</evidence>
<dbReference type="SUPFAM" id="SSF46785">
    <property type="entry name" value="Winged helix' DNA-binding domain"/>
    <property type="match status" value="1"/>
</dbReference>
<dbReference type="NCBIfam" id="NF041107">
    <property type="entry name" value="RQC_minor_1"/>
    <property type="match status" value="1"/>
</dbReference>
<dbReference type="AlphaFoldDB" id="A0A1I3U1Z9"/>
<sequence length="207" mass="24399">MTTTPLNHKEIKIILATADSIIAQGGRTQLAKILKGSKEKKLLELGLDKNPGYGFYKDEGLDDITKKINWMIKRDFLELEKFGRLPLIVFTDRGWLIQSDQYADKLIREWEEWLEQGKQNPDMTYLKDRNRQMILLMLEKIKESRNKAFIPYLQLWGEVDYKKVRAAIRETISVLEGNEPFDDSFLIERKEQIQRALEGCWWYEVLG</sequence>
<dbReference type="OrthoDB" id="9814785at2"/>
<dbReference type="Pfam" id="PF09382">
    <property type="entry name" value="RQC"/>
    <property type="match status" value="1"/>
</dbReference>
<proteinExistence type="predicted"/>
<feature type="domain" description="RQC" evidence="1">
    <location>
        <begin position="13"/>
        <end position="95"/>
    </location>
</feature>
<evidence type="ECO:0000313" key="3">
    <source>
        <dbReference type="Proteomes" id="UP000183557"/>
    </source>
</evidence>
<dbReference type="GO" id="GO:0006260">
    <property type="term" value="P:DNA replication"/>
    <property type="evidence" value="ECO:0007669"/>
    <property type="project" value="InterPro"/>
</dbReference>
<dbReference type="GO" id="GO:0006281">
    <property type="term" value="P:DNA repair"/>
    <property type="evidence" value="ECO:0007669"/>
    <property type="project" value="InterPro"/>
</dbReference>
<name>A0A1I3U1Z9_HALDA</name>
<evidence type="ECO:0000313" key="2">
    <source>
        <dbReference type="EMBL" id="SFJ76773.1"/>
    </source>
</evidence>
<accession>A0A1I3U1Z9</accession>
<dbReference type="InterPro" id="IPR018982">
    <property type="entry name" value="RQC_domain"/>
</dbReference>
<dbReference type="InterPro" id="IPR036390">
    <property type="entry name" value="WH_DNA-bd_sf"/>
</dbReference>